<feature type="compositionally biased region" description="Polar residues" evidence="1">
    <location>
        <begin position="191"/>
        <end position="205"/>
    </location>
</feature>
<accession>A0A7R9IMA6</accession>
<evidence type="ECO:0000313" key="3">
    <source>
        <dbReference type="EMBL" id="CAD7461055.1"/>
    </source>
</evidence>
<feature type="transmembrane region" description="Helical" evidence="2">
    <location>
        <begin position="271"/>
        <end position="290"/>
    </location>
</feature>
<proteinExistence type="predicted"/>
<organism evidence="3">
    <name type="scientific">Timema tahoe</name>
    <dbReference type="NCBI Taxonomy" id="61484"/>
    <lineage>
        <taxon>Eukaryota</taxon>
        <taxon>Metazoa</taxon>
        <taxon>Ecdysozoa</taxon>
        <taxon>Arthropoda</taxon>
        <taxon>Hexapoda</taxon>
        <taxon>Insecta</taxon>
        <taxon>Pterygota</taxon>
        <taxon>Neoptera</taxon>
        <taxon>Polyneoptera</taxon>
        <taxon>Phasmatodea</taxon>
        <taxon>Timematodea</taxon>
        <taxon>Timematoidea</taxon>
        <taxon>Timematidae</taxon>
        <taxon>Timema</taxon>
    </lineage>
</organism>
<sequence length="291" mass="32837">MRRVVPTTIYRVMNGAIEKSCYPGGSVPCLLPCYTAEGRIQPDTLLVPPTEYRARSPKFRNYFTSPMDGRIGKGHGFRYMTWLLLSLDLALHVLMMYYVQHEWGSQHLGLVGLKQRLVIYSSLQDVETPVKWAEPRATSQMGRTTRHGSNGLDYETPVKWARPQDTSQMGQTTNHHSNGPDHEPQVKWSRPRTTSQMGQTTNHHSNGPDHEPPVKWAGPHTNTQKTSWTVLENVSLQFSAREQIEQLNSRRCLLGELKAASRSGDSKPRKVAVFVWASLATFSVSSIVLLL</sequence>
<dbReference type="EMBL" id="OE004319">
    <property type="protein sequence ID" value="CAD7461055.1"/>
    <property type="molecule type" value="Genomic_DNA"/>
</dbReference>
<gene>
    <name evidence="3" type="ORF">TTEB3V08_LOCUS8969</name>
</gene>
<protein>
    <submittedName>
        <fullName evidence="3">Uncharacterized protein</fullName>
    </submittedName>
</protein>
<evidence type="ECO:0000256" key="2">
    <source>
        <dbReference type="SAM" id="Phobius"/>
    </source>
</evidence>
<dbReference type="AlphaFoldDB" id="A0A7R9IMA6"/>
<keyword evidence="2" id="KW-1133">Transmembrane helix</keyword>
<keyword evidence="2" id="KW-0812">Transmembrane</keyword>
<feature type="compositionally biased region" description="Polar residues" evidence="1">
    <location>
        <begin position="164"/>
        <end position="177"/>
    </location>
</feature>
<evidence type="ECO:0000256" key="1">
    <source>
        <dbReference type="SAM" id="MobiDB-lite"/>
    </source>
</evidence>
<keyword evidence="2" id="KW-0472">Membrane</keyword>
<name>A0A7R9IMA6_9NEOP</name>
<reference evidence="3" key="1">
    <citation type="submission" date="2020-11" db="EMBL/GenBank/DDBJ databases">
        <authorList>
            <person name="Tran Van P."/>
        </authorList>
    </citation>
    <scope>NUCLEOTIDE SEQUENCE</scope>
</reference>
<feature type="region of interest" description="Disordered" evidence="1">
    <location>
        <begin position="135"/>
        <end position="214"/>
    </location>
</feature>